<feature type="domain" description="Fumarylacetoacetase-like C-terminal" evidence="2">
    <location>
        <begin position="28"/>
        <end position="222"/>
    </location>
</feature>
<dbReference type="Gene3D" id="3.90.850.10">
    <property type="entry name" value="Fumarylacetoacetase-like, C-terminal domain"/>
    <property type="match status" value="1"/>
</dbReference>
<evidence type="ECO:0000313" key="4">
    <source>
        <dbReference type="Proteomes" id="UP000583752"/>
    </source>
</evidence>
<dbReference type="SUPFAM" id="SSF56529">
    <property type="entry name" value="FAH"/>
    <property type="match status" value="1"/>
</dbReference>
<comment type="caution">
    <text evidence="3">The sequence shown here is derived from an EMBL/GenBank/DDBJ whole genome shotgun (WGS) entry which is preliminary data.</text>
</comment>
<evidence type="ECO:0000256" key="1">
    <source>
        <dbReference type="ARBA" id="ARBA00022723"/>
    </source>
</evidence>
<keyword evidence="3" id="KW-0378">Hydrolase</keyword>
<dbReference type="EMBL" id="JABBGG010000001">
    <property type="protein sequence ID" value="NML59867.1"/>
    <property type="molecule type" value="Genomic_DNA"/>
</dbReference>
<dbReference type="Proteomes" id="UP000583752">
    <property type="component" value="Unassembled WGS sequence"/>
</dbReference>
<dbReference type="RefSeq" id="WP_169463557.1">
    <property type="nucleotide sequence ID" value="NZ_JABBGG010000001.1"/>
</dbReference>
<reference evidence="3 4" key="1">
    <citation type="submission" date="2020-04" db="EMBL/GenBank/DDBJ databases">
        <title>Massilia sp. RP-1-19 isolated from soil.</title>
        <authorList>
            <person name="Dahal R.H."/>
        </authorList>
    </citation>
    <scope>NUCLEOTIDE SEQUENCE [LARGE SCALE GENOMIC DNA]</scope>
    <source>
        <strain evidence="3 4">RP-1-19</strain>
    </source>
</reference>
<dbReference type="InterPro" id="IPR011234">
    <property type="entry name" value="Fumarylacetoacetase-like_C"/>
</dbReference>
<keyword evidence="1" id="KW-0479">Metal-binding</keyword>
<name>A0A848HFL4_9BURK</name>
<evidence type="ECO:0000313" key="3">
    <source>
        <dbReference type="EMBL" id="NML59867.1"/>
    </source>
</evidence>
<accession>A0A848HFL4</accession>
<organism evidence="3 4">
    <name type="scientific">Massilia polaris</name>
    <dbReference type="NCBI Taxonomy" id="2728846"/>
    <lineage>
        <taxon>Bacteria</taxon>
        <taxon>Pseudomonadati</taxon>
        <taxon>Pseudomonadota</taxon>
        <taxon>Betaproteobacteria</taxon>
        <taxon>Burkholderiales</taxon>
        <taxon>Oxalobacteraceae</taxon>
        <taxon>Telluria group</taxon>
        <taxon>Massilia</taxon>
    </lineage>
</organism>
<sequence length="238" mass="25142">MSEFVITAPATPSVAVAGASARFPIRRVFCVGRNYAAHAREMGNDPAREPPFFFMKPADAIVDAVGVIPFPPATNDLHHEVEMVVALDGGGANVAPADALALVWGYGVGLDLTRRDLQAVAKEMSRPWDFAKGFDASAPCSALHPVSQVGHPGDARISLTVNGVVRQEGSLQEMIWPVADIISHISRFVTLAPGDLIYTGTPAGVGALQPGDRVHGAVEGVAEFDLEMGALQQPVDRQ</sequence>
<dbReference type="GO" id="GO:0018773">
    <property type="term" value="F:acetylpyruvate hydrolase activity"/>
    <property type="evidence" value="ECO:0007669"/>
    <property type="project" value="TreeGrafter"/>
</dbReference>
<keyword evidence="4" id="KW-1185">Reference proteome</keyword>
<dbReference type="AlphaFoldDB" id="A0A848HFL4"/>
<protein>
    <submittedName>
        <fullName evidence="3">Fumarylacetoacetate hydrolase family protein</fullName>
    </submittedName>
</protein>
<dbReference type="Pfam" id="PF01557">
    <property type="entry name" value="FAA_hydrolase"/>
    <property type="match status" value="1"/>
</dbReference>
<proteinExistence type="predicted"/>
<evidence type="ECO:0000259" key="2">
    <source>
        <dbReference type="Pfam" id="PF01557"/>
    </source>
</evidence>
<dbReference type="GO" id="GO:0046872">
    <property type="term" value="F:metal ion binding"/>
    <property type="evidence" value="ECO:0007669"/>
    <property type="project" value="UniProtKB-KW"/>
</dbReference>
<gene>
    <name evidence="3" type="ORF">HHL21_01970</name>
</gene>
<dbReference type="InterPro" id="IPR036663">
    <property type="entry name" value="Fumarylacetoacetase_C_sf"/>
</dbReference>
<dbReference type="PANTHER" id="PTHR11820:SF90">
    <property type="entry name" value="FLUTATHIONE S-TRANSFERASE"/>
    <property type="match status" value="1"/>
</dbReference>
<dbReference type="PANTHER" id="PTHR11820">
    <property type="entry name" value="ACYLPYRUVASE"/>
    <property type="match status" value="1"/>
</dbReference>